<name>A0A1Q9D710_SYMMI</name>
<dbReference type="Gene3D" id="3.30.420.10">
    <property type="entry name" value="Ribonuclease H-like superfamily/Ribonuclease H"/>
    <property type="match status" value="1"/>
</dbReference>
<dbReference type="GO" id="GO:0004523">
    <property type="term" value="F:RNA-DNA hybrid ribonuclease activity"/>
    <property type="evidence" value="ECO:0007669"/>
    <property type="project" value="InterPro"/>
</dbReference>
<dbReference type="AlphaFoldDB" id="A0A1Q9D710"/>
<proteinExistence type="predicted"/>
<dbReference type="EMBL" id="LSRX01000685">
    <property type="protein sequence ID" value="OLP90989.1"/>
    <property type="molecule type" value="Genomic_DNA"/>
</dbReference>
<comment type="caution">
    <text evidence="2">The sequence shown here is derived from an EMBL/GenBank/DDBJ whole genome shotgun (WGS) entry which is preliminary data.</text>
</comment>
<dbReference type="SUPFAM" id="SSF53098">
    <property type="entry name" value="Ribonuclease H-like"/>
    <property type="match status" value="1"/>
</dbReference>
<sequence length="1251" mass="137211">MLCYTDGSYYPPTERCGPRAGWAFLLIAPADRQIACLNGAIPPWAAASGLSAYVAECWALAMAHLITALHFARFSIRYKSDCQAALGIAAGTTTFQLDAAPQVLANAVTFRRAVTLQPDDIIYVPGHTGDFFNEAADRIAKQGAGCSYSESPRDAQGIMDFWCNHGGRRLGWAATALQSIAGNATMPPLGPDLGDDSWHGGLSHAQLIEPFIPCASVSEHDDGQGSTADTSLTMCIVSYNTLSLGASLEEQDGVGTGNAGLQFRPARAALLAEQLHVKGVSVAALQETRCPEGRTSVGQFLRYSSGAQKGQLGTELWLHKERPILQYPGVHWHQILREMDCFLPCTFETHQRGETITYVQKRNGHGCRPDMIGIPSDWRTGTVTAWVSRDIHVALAVQDHFATCVQLEIPLVTPKPGRTSEPRRISAEALQDPHNAAAVKSALSDLPAVPWHTSSHAHAAIIVRHLQDRLSKISSNTPPRPRHPYLTEETWRLQRAVTARKRSLQRLQVRKKLQIRAILFDVWSGKYQDNASNNPLQCRWLLRVTLSEIAHRYHISIECRKLRRGCRQDRDAYVTALADQVAHNPTSEVYGALHRLLCHRRKKPFAPEPLPLVLDEAGEPCQDVKASQGRWRRHFGGMEGGSDTQFRHLPDTILQREALLPKWPSPLDTTGIPGIADLRRVMLATKLGKAPGPDGIPGAILKQHAQILAPGLYPLLLRKGSKKEANMYRQILLISNLAKCMHQSLRPMLRDHFVRHTPELQLGGKPGCNVVYGAHVTRSFLRWQRQIRGSCFILFMDIASAYYSVVRELVAKHGNTTGHSACLKDINLPEEDLKALAQHASKDSALKAAGASPYLEALAQRLTDSTWFVLQQDTIPVLTSRGTRPGSSWADLLFSTIVGRILKRRDDLQEGLAVASSTPQVQDDGKITLAPCSEGAPSTALSDLIWADDIATMRVVDRALVLPVGIKTTVGTSCDAFAEHGFQLSYGRNKTAVLAQPAGQGAKAARQHLFGSPGLKGTICAMRENSGPAKVPLVCDYKHLGTQVAVGGGMRQELSYRIAQARAAFSEHRRKVFKSPGVPLKRKAFILKAMVLPKLLYGCGAWPPLGAKEFQSFAGVWDPRKGRSVETSFSQPLLQTLTEASHCEEATLWEAITECIEPLEVLRSTVKRWKDLATDDSTQETADNFLLLLDTELLGDTPAQSKPAQPCPSDCVPEWAPLPQKRYLTGGKPLLTPTGWNKHARVGHDPNAANE</sequence>
<dbReference type="InterPro" id="IPR036397">
    <property type="entry name" value="RNaseH_sf"/>
</dbReference>
<dbReference type="GO" id="GO:0003676">
    <property type="term" value="F:nucleic acid binding"/>
    <property type="evidence" value="ECO:0007669"/>
    <property type="project" value="InterPro"/>
</dbReference>
<reference evidence="2 3" key="1">
    <citation type="submission" date="2016-02" db="EMBL/GenBank/DDBJ databases">
        <title>Genome analysis of coral dinoflagellate symbionts highlights evolutionary adaptations to a symbiotic lifestyle.</title>
        <authorList>
            <person name="Aranda M."/>
            <person name="Li Y."/>
            <person name="Liew Y.J."/>
            <person name="Baumgarten S."/>
            <person name="Simakov O."/>
            <person name="Wilson M."/>
            <person name="Piel J."/>
            <person name="Ashoor H."/>
            <person name="Bougouffa S."/>
            <person name="Bajic V.B."/>
            <person name="Ryu T."/>
            <person name="Ravasi T."/>
            <person name="Bayer T."/>
            <person name="Micklem G."/>
            <person name="Kim H."/>
            <person name="Bhak J."/>
            <person name="Lajeunesse T.C."/>
            <person name="Voolstra C.R."/>
        </authorList>
    </citation>
    <scope>NUCLEOTIDE SEQUENCE [LARGE SCALE GENOMIC DNA]</scope>
    <source>
        <strain evidence="2 3">CCMP2467</strain>
    </source>
</reference>
<dbReference type="InterPro" id="IPR012337">
    <property type="entry name" value="RNaseH-like_sf"/>
</dbReference>
<dbReference type="OrthoDB" id="448609at2759"/>
<evidence type="ECO:0000313" key="2">
    <source>
        <dbReference type="EMBL" id="OLP90989.1"/>
    </source>
</evidence>
<dbReference type="PROSITE" id="PS50879">
    <property type="entry name" value="RNASE_H_1"/>
    <property type="match status" value="1"/>
</dbReference>
<organism evidence="2 3">
    <name type="scientific">Symbiodinium microadriaticum</name>
    <name type="common">Dinoflagellate</name>
    <name type="synonym">Zooxanthella microadriatica</name>
    <dbReference type="NCBI Taxonomy" id="2951"/>
    <lineage>
        <taxon>Eukaryota</taxon>
        <taxon>Sar</taxon>
        <taxon>Alveolata</taxon>
        <taxon>Dinophyceae</taxon>
        <taxon>Suessiales</taxon>
        <taxon>Symbiodiniaceae</taxon>
        <taxon>Symbiodinium</taxon>
    </lineage>
</organism>
<dbReference type="PANTHER" id="PTHR47027">
    <property type="entry name" value="REVERSE TRANSCRIPTASE DOMAIN-CONTAINING PROTEIN"/>
    <property type="match status" value="1"/>
</dbReference>
<gene>
    <name evidence="2" type="ORF">AK812_SmicGene27377</name>
</gene>
<accession>A0A1Q9D710</accession>
<dbReference type="PANTHER" id="PTHR47027:SF20">
    <property type="entry name" value="REVERSE TRANSCRIPTASE-LIKE PROTEIN WITH RNA-DIRECTED DNA POLYMERASE DOMAIN"/>
    <property type="match status" value="1"/>
</dbReference>
<evidence type="ECO:0000259" key="1">
    <source>
        <dbReference type="PROSITE" id="PS50879"/>
    </source>
</evidence>
<dbReference type="InterPro" id="IPR002156">
    <property type="entry name" value="RNaseH_domain"/>
</dbReference>
<evidence type="ECO:0000313" key="3">
    <source>
        <dbReference type="Proteomes" id="UP000186817"/>
    </source>
</evidence>
<dbReference type="Proteomes" id="UP000186817">
    <property type="component" value="Unassembled WGS sequence"/>
</dbReference>
<feature type="domain" description="RNase H type-1" evidence="1">
    <location>
        <begin position="1"/>
        <end position="145"/>
    </location>
</feature>
<keyword evidence="3" id="KW-1185">Reference proteome</keyword>
<protein>
    <recommendedName>
        <fullName evidence="1">RNase H type-1 domain-containing protein</fullName>
    </recommendedName>
</protein>